<keyword evidence="2" id="KW-1185">Reference proteome</keyword>
<name>A0A1Y0IH68_9BACL</name>
<dbReference type="Proteomes" id="UP000195437">
    <property type="component" value="Chromosome"/>
</dbReference>
<dbReference type="EMBL" id="CP021434">
    <property type="protein sequence ID" value="ARU59818.1"/>
    <property type="molecule type" value="Genomic_DNA"/>
</dbReference>
<proteinExistence type="predicted"/>
<dbReference type="OrthoDB" id="2691543at2"/>
<accession>A0A1Y0IH68</accession>
<evidence type="ECO:0000313" key="1">
    <source>
        <dbReference type="EMBL" id="ARU59818.1"/>
    </source>
</evidence>
<gene>
    <name evidence="1" type="ORF">CBW65_01190</name>
</gene>
<sequence length="74" mass="8544">MYVGRTLNELQDVPYEKWTIEELAYHQDAMNQLKRCLNAEGESILQKVLTEIESRGGIPVYGGDYDHPSTIHYD</sequence>
<dbReference type="RefSeq" id="WP_087455206.1">
    <property type="nucleotide sequence ID" value="NZ_CP021434.1"/>
</dbReference>
<protein>
    <recommendedName>
        <fullName evidence="3">Cytosolic protein</fullName>
    </recommendedName>
</protein>
<evidence type="ECO:0000313" key="2">
    <source>
        <dbReference type="Proteomes" id="UP000195437"/>
    </source>
</evidence>
<reference evidence="2" key="1">
    <citation type="submission" date="2017-05" db="EMBL/GenBank/DDBJ databases">
        <authorList>
            <person name="Sung H."/>
        </authorList>
    </citation>
    <scope>NUCLEOTIDE SEQUENCE [LARGE SCALE GENOMIC DNA]</scope>
    <source>
        <strain evidence="2">AR23208</strain>
    </source>
</reference>
<evidence type="ECO:0008006" key="3">
    <source>
        <dbReference type="Google" id="ProtNLM"/>
    </source>
</evidence>
<organism evidence="1 2">
    <name type="scientific">Tumebacillus avium</name>
    <dbReference type="NCBI Taxonomy" id="1903704"/>
    <lineage>
        <taxon>Bacteria</taxon>
        <taxon>Bacillati</taxon>
        <taxon>Bacillota</taxon>
        <taxon>Bacilli</taxon>
        <taxon>Bacillales</taxon>
        <taxon>Alicyclobacillaceae</taxon>
        <taxon>Tumebacillus</taxon>
    </lineage>
</organism>
<dbReference type="AlphaFoldDB" id="A0A1Y0IH68"/>
<dbReference type="KEGG" id="tum:CBW65_01190"/>